<dbReference type="AlphaFoldDB" id="A0A6J4V9W8"/>
<feature type="region of interest" description="Disordered" evidence="1">
    <location>
        <begin position="17"/>
        <end position="37"/>
    </location>
</feature>
<feature type="compositionally biased region" description="Polar residues" evidence="1">
    <location>
        <begin position="27"/>
        <end position="37"/>
    </location>
</feature>
<sequence length="89" mass="9555">MIASIVACWRAATDGRHRENTVGRCGSSHSAGTSSRVGTEIQSFRSVAIEVLRSIRSAIEAGGDARWPQPHVGRERPRPCLVCRASPGN</sequence>
<evidence type="ECO:0000313" key="2">
    <source>
        <dbReference type="EMBL" id="CAA9570327.1"/>
    </source>
</evidence>
<dbReference type="EMBL" id="CADCWF010000250">
    <property type="protein sequence ID" value="CAA9570327.1"/>
    <property type="molecule type" value="Genomic_DNA"/>
</dbReference>
<gene>
    <name evidence="2" type="ORF">AVDCRST_MAG59-3450</name>
</gene>
<protein>
    <submittedName>
        <fullName evidence="2">Uncharacterized protein</fullName>
    </submittedName>
</protein>
<evidence type="ECO:0000256" key="1">
    <source>
        <dbReference type="SAM" id="MobiDB-lite"/>
    </source>
</evidence>
<proteinExistence type="predicted"/>
<name>A0A6J4V9W8_9BACT</name>
<reference evidence="2" key="1">
    <citation type="submission" date="2020-02" db="EMBL/GenBank/DDBJ databases">
        <authorList>
            <person name="Meier V. D."/>
        </authorList>
    </citation>
    <scope>NUCLEOTIDE SEQUENCE</scope>
    <source>
        <strain evidence="2">AVDCRST_MAG59</strain>
    </source>
</reference>
<organism evidence="2">
    <name type="scientific">uncultured Thermomicrobiales bacterium</name>
    <dbReference type="NCBI Taxonomy" id="1645740"/>
    <lineage>
        <taxon>Bacteria</taxon>
        <taxon>Pseudomonadati</taxon>
        <taxon>Thermomicrobiota</taxon>
        <taxon>Thermomicrobia</taxon>
        <taxon>Thermomicrobiales</taxon>
        <taxon>environmental samples</taxon>
    </lineage>
</organism>
<accession>A0A6J4V9W8</accession>